<feature type="compositionally biased region" description="Low complexity" evidence="1">
    <location>
        <begin position="765"/>
        <end position="777"/>
    </location>
</feature>
<reference evidence="2" key="1">
    <citation type="journal article" date="2020" name="bioRxiv">
        <title>Comparative genomics of Chlamydomonas.</title>
        <authorList>
            <person name="Craig R.J."/>
            <person name="Hasan A.R."/>
            <person name="Ness R.W."/>
            <person name="Keightley P.D."/>
        </authorList>
    </citation>
    <scope>NUCLEOTIDE SEQUENCE</scope>
    <source>
        <strain evidence="2">SAG 7.73</strain>
    </source>
</reference>
<comment type="caution">
    <text evidence="2">The sequence shown here is derived from an EMBL/GenBank/DDBJ whole genome shotgun (WGS) entry which is preliminary data.</text>
</comment>
<feature type="region of interest" description="Disordered" evidence="1">
    <location>
        <begin position="159"/>
        <end position="188"/>
    </location>
</feature>
<feature type="compositionally biased region" description="Low complexity" evidence="1">
    <location>
        <begin position="648"/>
        <end position="679"/>
    </location>
</feature>
<feature type="compositionally biased region" description="Polar residues" evidence="1">
    <location>
        <begin position="632"/>
        <end position="645"/>
    </location>
</feature>
<dbReference type="Proteomes" id="UP000650467">
    <property type="component" value="Unassembled WGS sequence"/>
</dbReference>
<dbReference type="InterPro" id="IPR011333">
    <property type="entry name" value="SKP1/BTB/POZ_sf"/>
</dbReference>
<feature type="compositionally biased region" description="Gly residues" evidence="1">
    <location>
        <begin position="331"/>
        <end position="340"/>
    </location>
</feature>
<evidence type="ECO:0000313" key="3">
    <source>
        <dbReference type="Proteomes" id="UP000650467"/>
    </source>
</evidence>
<evidence type="ECO:0000256" key="1">
    <source>
        <dbReference type="SAM" id="MobiDB-lite"/>
    </source>
</evidence>
<evidence type="ECO:0000313" key="2">
    <source>
        <dbReference type="EMBL" id="KAG2425290.1"/>
    </source>
</evidence>
<organism evidence="2 3">
    <name type="scientific">Chlamydomonas incerta</name>
    <dbReference type="NCBI Taxonomy" id="51695"/>
    <lineage>
        <taxon>Eukaryota</taxon>
        <taxon>Viridiplantae</taxon>
        <taxon>Chlorophyta</taxon>
        <taxon>core chlorophytes</taxon>
        <taxon>Chlorophyceae</taxon>
        <taxon>CS clade</taxon>
        <taxon>Chlamydomonadales</taxon>
        <taxon>Chlamydomonadaceae</taxon>
        <taxon>Chlamydomonas</taxon>
    </lineage>
</organism>
<feature type="region of interest" description="Disordered" evidence="1">
    <location>
        <begin position="530"/>
        <end position="679"/>
    </location>
</feature>
<keyword evidence="3" id="KW-1185">Reference proteome</keyword>
<feature type="compositionally biased region" description="Low complexity" evidence="1">
    <location>
        <begin position="620"/>
        <end position="631"/>
    </location>
</feature>
<feature type="compositionally biased region" description="Acidic residues" evidence="1">
    <location>
        <begin position="179"/>
        <end position="188"/>
    </location>
</feature>
<feature type="compositionally biased region" description="Low complexity" evidence="1">
    <location>
        <begin position="318"/>
        <end position="330"/>
    </location>
</feature>
<feature type="compositionally biased region" description="Polar residues" evidence="1">
    <location>
        <begin position="573"/>
        <end position="588"/>
    </location>
</feature>
<protein>
    <recommendedName>
        <fullName evidence="4">BTB domain-containing protein</fullName>
    </recommendedName>
</protein>
<feature type="region of interest" description="Disordered" evidence="1">
    <location>
        <begin position="757"/>
        <end position="777"/>
    </location>
</feature>
<gene>
    <name evidence="2" type="ORF">HXX76_013871</name>
</gene>
<feature type="region of interest" description="Disordered" evidence="1">
    <location>
        <begin position="44"/>
        <end position="65"/>
    </location>
</feature>
<dbReference type="OrthoDB" id="10630491at2759"/>
<dbReference type="AlphaFoldDB" id="A0A835VRN6"/>
<evidence type="ECO:0008006" key="4">
    <source>
        <dbReference type="Google" id="ProtNLM"/>
    </source>
</evidence>
<accession>A0A835VRN6</accession>
<proteinExistence type="predicted"/>
<feature type="region of interest" description="Disordered" evidence="1">
    <location>
        <begin position="452"/>
        <end position="471"/>
    </location>
</feature>
<feature type="region of interest" description="Disordered" evidence="1">
    <location>
        <begin position="305"/>
        <end position="346"/>
    </location>
</feature>
<name>A0A835VRN6_CHLIN</name>
<sequence>MKANANGRFSWLYNSEAHSDVQLVLRSGDGAPLYKASGFNAAARASAGAGGPPRPQGQVDAGPSSVCGSAHGDVAVIDAHSVVLATSSDMMRSWLSGRWGSSHDSGSSNSSSTVSGATGCGCIASGRHVLTLRVEAGEMEAAQAVVRWMYTQELGPPAAAAERRCGPPCGPSSSSSDADGADDADDADAGPDAHMHLLTCMLLADRWLMGACAQQAAALLAAVGPAGGLSWRVRAALLALPPALAAASPHPEMADLTARVEASVRRSLRVPELAWEDAGTRRLVAALPAGRLADLLLRRPGSADAAIPHQQHQHLHQHQQQQQQRQQQQGSTGGSNGGSSGEVMAADGGAAGAQQLAVSSEDVVLTALEHWFRHQPFALHLRGGGGSSSGSGSGSSSGCCCVANWRCEPVPQPPGLAGGGGAAAADDRAEAAAKMEAEVEVEAEVEAEAGAALAGSKEEVCGQEDEEEEAAEEAATEVAAAEEAAAAAAVLLPWVRYDLLTDHFRAAVAPWLPGLCGLRLHRDLLAAAHRPPAAAPGGSGPDCRRRPAIDAIQPPTQPPAASSHQPSCPLPTEQLQAQAQAQPMSTSLQTPPTQMPTPAPTPTPTAQAQAAGNIACSTPSGSSSSSSSSSSIENSPPRTRASTGNAGREQPAAAVREEAQQQLQQHHQQLATEAATDAAAAVAPDTGQFGPARAHCWGGGRVPYRAVRRIDWNRPACDVRIELTGVGGFAGDGRGLAPPSPATRSLLAALRLLQARPGGSGTTAGSGHSNSKGSSSCGTGSALHLSPGLHLGGYCWHLATRVVALGRKKPRLPPAPVTPAAPVAAVAGVAAAAAAATVEAAPDTAAAAAAAAAVAATAAWLPTAASAWLQLQVGLVCSAPRCGRCYSQSGYSCSGCSPAPLPPPPLRVGCLVLGLTDGAGKLAWSRSWSPCELSPVAPGPGGAGAGKGGEGEAAGAAGPAEAWWEVWSDMDGMEPTWWDVGGVATAGGLLRLHCVLQLQAH</sequence>
<feature type="compositionally biased region" description="Pro residues" evidence="1">
    <location>
        <begin position="593"/>
        <end position="603"/>
    </location>
</feature>
<dbReference type="EMBL" id="JAEHOC010000057">
    <property type="protein sequence ID" value="KAG2425290.1"/>
    <property type="molecule type" value="Genomic_DNA"/>
</dbReference>
<feature type="compositionally biased region" description="Acidic residues" evidence="1">
    <location>
        <begin position="461"/>
        <end position="471"/>
    </location>
</feature>
<dbReference type="Gene3D" id="3.30.710.10">
    <property type="entry name" value="Potassium Channel Kv1.1, Chain A"/>
    <property type="match status" value="1"/>
</dbReference>